<dbReference type="AlphaFoldDB" id="A0A382HIQ4"/>
<evidence type="ECO:0000313" key="1">
    <source>
        <dbReference type="EMBL" id="SVB87069.1"/>
    </source>
</evidence>
<name>A0A382HIQ4_9ZZZZ</name>
<reference evidence="1" key="1">
    <citation type="submission" date="2018-05" db="EMBL/GenBank/DDBJ databases">
        <authorList>
            <person name="Lanie J.A."/>
            <person name="Ng W.-L."/>
            <person name="Kazmierczak K.M."/>
            <person name="Andrzejewski T.M."/>
            <person name="Davidsen T.M."/>
            <person name="Wayne K.J."/>
            <person name="Tettelin H."/>
            <person name="Glass J.I."/>
            <person name="Rusch D."/>
            <person name="Podicherti R."/>
            <person name="Tsui H.-C.T."/>
            <person name="Winkler M.E."/>
        </authorList>
    </citation>
    <scope>NUCLEOTIDE SEQUENCE</scope>
</reference>
<dbReference type="EMBL" id="UINC01061468">
    <property type="protein sequence ID" value="SVB87069.1"/>
    <property type="molecule type" value="Genomic_DNA"/>
</dbReference>
<gene>
    <name evidence="1" type="ORF">METZ01_LOCUS239923</name>
</gene>
<proteinExistence type="predicted"/>
<accession>A0A382HIQ4</accession>
<protein>
    <submittedName>
        <fullName evidence="1">Uncharacterized protein</fullName>
    </submittedName>
</protein>
<sequence length="23" mass="2514">MRGAIANICKIKSMEDAFIDLSS</sequence>
<organism evidence="1">
    <name type="scientific">marine metagenome</name>
    <dbReference type="NCBI Taxonomy" id="408172"/>
    <lineage>
        <taxon>unclassified sequences</taxon>
        <taxon>metagenomes</taxon>
        <taxon>ecological metagenomes</taxon>
    </lineage>
</organism>